<dbReference type="EMBL" id="MDGQ01000005">
    <property type="protein sequence ID" value="OEK04897.1"/>
    <property type="molecule type" value="Genomic_DNA"/>
</dbReference>
<dbReference type="Pfam" id="PF07610">
    <property type="entry name" value="DUF1573"/>
    <property type="match status" value="1"/>
</dbReference>
<accession>A0A1E5T0R7</accession>
<evidence type="ECO:0008006" key="3">
    <source>
        <dbReference type="Google" id="ProtNLM"/>
    </source>
</evidence>
<organism evidence="1 2">
    <name type="scientific">Roseivirga misakiensis</name>
    <dbReference type="NCBI Taxonomy" id="1563681"/>
    <lineage>
        <taxon>Bacteria</taxon>
        <taxon>Pseudomonadati</taxon>
        <taxon>Bacteroidota</taxon>
        <taxon>Cytophagia</taxon>
        <taxon>Cytophagales</taxon>
        <taxon>Roseivirgaceae</taxon>
        <taxon>Roseivirga</taxon>
    </lineage>
</organism>
<dbReference type="PANTHER" id="PTHR37833">
    <property type="entry name" value="LIPOPROTEIN-RELATED"/>
    <property type="match status" value="1"/>
</dbReference>
<dbReference type="InterPro" id="IPR013783">
    <property type="entry name" value="Ig-like_fold"/>
</dbReference>
<dbReference type="PANTHER" id="PTHR37833:SF1">
    <property type="entry name" value="SIGNAL PEPTIDE PROTEIN"/>
    <property type="match status" value="1"/>
</dbReference>
<dbReference type="Gene3D" id="2.60.40.10">
    <property type="entry name" value="Immunoglobulins"/>
    <property type="match status" value="1"/>
</dbReference>
<protein>
    <recommendedName>
        <fullName evidence="3">DUF1573 domain-containing protein</fullName>
    </recommendedName>
</protein>
<dbReference type="OrthoDB" id="1466304at2"/>
<comment type="caution">
    <text evidence="1">The sequence shown here is derived from an EMBL/GenBank/DDBJ whole genome shotgun (WGS) entry which is preliminary data.</text>
</comment>
<evidence type="ECO:0000313" key="1">
    <source>
        <dbReference type="EMBL" id="OEK04897.1"/>
    </source>
</evidence>
<dbReference type="STRING" id="1563681.BFP71_15780"/>
<dbReference type="InterPro" id="IPR011467">
    <property type="entry name" value="DUF1573"/>
</dbReference>
<sequence>MFLRLLKRFILSLALIVFIGDMGFGQALEFMDLGVLEGEFKRFKRTITWTNRGEKDVDLNLWTDHSNLKFEEGSTKVRSGESIDIPINIALPTEAGDYEYELRLLDGDDFLLHGYQLTFKVLQGELDVFKAYRNVYWPFRTKEEVFNLKAGYRGDTLKAQFDVYNLGGEDLLDLDKLTVSDSIQVSFSSDQVNHHQFAQMQISFASNDASQLGFQRKIVKIYQESKLLVALPIQYTLLPRTDEPSGARLYSNIINYDFKVIKVGQSKDVVISLANNGNELLEIEKMESNCDCLAFNQISSISPGSSQRLRVTFNAKGRLGLEKKTIAIFSNDPKKPVQVLSFRAHVK</sequence>
<name>A0A1E5T0R7_9BACT</name>
<gene>
    <name evidence="1" type="ORF">BFP71_15780</name>
</gene>
<dbReference type="RefSeq" id="WP_069836402.1">
    <property type="nucleotide sequence ID" value="NZ_MDGQ01000005.1"/>
</dbReference>
<dbReference type="AlphaFoldDB" id="A0A1E5T0R7"/>
<reference evidence="1 2" key="1">
    <citation type="submission" date="2016-08" db="EMBL/GenBank/DDBJ databases">
        <title>Draft genome of Fabibacter sp. strain SK-8.</title>
        <authorList>
            <person name="Wong S.-K."/>
            <person name="Hamasaki K."/>
            <person name="Yoshizawa S."/>
        </authorList>
    </citation>
    <scope>NUCLEOTIDE SEQUENCE [LARGE SCALE GENOMIC DNA]</scope>
    <source>
        <strain evidence="1 2">SK-8</strain>
    </source>
</reference>
<proteinExistence type="predicted"/>
<evidence type="ECO:0000313" key="2">
    <source>
        <dbReference type="Proteomes" id="UP000095552"/>
    </source>
</evidence>
<dbReference type="Proteomes" id="UP000095552">
    <property type="component" value="Unassembled WGS sequence"/>
</dbReference>
<keyword evidence="2" id="KW-1185">Reference proteome</keyword>